<dbReference type="EC" id="2.3.-.-" evidence="4"/>
<protein>
    <submittedName>
        <fullName evidence="4">GNAT family N-acetyltransferase</fullName>
        <ecNumber evidence="4">2.3.-.-</ecNumber>
    </submittedName>
</protein>
<keyword evidence="1 4" id="KW-0808">Transferase</keyword>
<dbReference type="InterPro" id="IPR050832">
    <property type="entry name" value="Bact_Acetyltransf"/>
</dbReference>
<keyword evidence="2 4" id="KW-0012">Acyltransferase</keyword>
<sequence>MPSTYEIRPARPGDGVGVARAWQDFADYYRELAPEAFKSPRSDGLSDYLETRLLTTAPDHFVRVADHDGEAVGFVHAAFQHPHKDAAYQLSRDIAVPRVYVNALALQRRHWRGGAGTALMKATEEWARDRGAHLLTLDTFAASPISVPFYETRMGYHRHTINFTKPLLPVTS</sequence>
<evidence type="ECO:0000259" key="3">
    <source>
        <dbReference type="PROSITE" id="PS51186"/>
    </source>
</evidence>
<comment type="caution">
    <text evidence="4">The sequence shown here is derived from an EMBL/GenBank/DDBJ whole genome shotgun (WGS) entry which is preliminary data.</text>
</comment>
<dbReference type="RefSeq" id="WP_378257863.1">
    <property type="nucleotide sequence ID" value="NZ_JBHSIT010000006.1"/>
</dbReference>
<evidence type="ECO:0000313" key="5">
    <source>
        <dbReference type="Proteomes" id="UP001595872"/>
    </source>
</evidence>
<dbReference type="InterPro" id="IPR000182">
    <property type="entry name" value="GNAT_dom"/>
</dbReference>
<dbReference type="Proteomes" id="UP001595872">
    <property type="component" value="Unassembled WGS sequence"/>
</dbReference>
<dbReference type="CDD" id="cd04301">
    <property type="entry name" value="NAT_SF"/>
    <property type="match status" value="1"/>
</dbReference>
<dbReference type="PROSITE" id="PS51186">
    <property type="entry name" value="GNAT"/>
    <property type="match status" value="1"/>
</dbReference>
<accession>A0ABV9U298</accession>
<evidence type="ECO:0000313" key="4">
    <source>
        <dbReference type="EMBL" id="MFC4909941.1"/>
    </source>
</evidence>
<gene>
    <name evidence="4" type="ORF">ACFPCY_21650</name>
</gene>
<dbReference type="SUPFAM" id="SSF55729">
    <property type="entry name" value="Acyl-CoA N-acyltransferases (Nat)"/>
    <property type="match status" value="1"/>
</dbReference>
<dbReference type="GO" id="GO:0016746">
    <property type="term" value="F:acyltransferase activity"/>
    <property type="evidence" value="ECO:0007669"/>
    <property type="project" value="UniProtKB-KW"/>
</dbReference>
<evidence type="ECO:0000256" key="2">
    <source>
        <dbReference type="ARBA" id="ARBA00023315"/>
    </source>
</evidence>
<dbReference type="EMBL" id="JBHSIT010000006">
    <property type="protein sequence ID" value="MFC4909941.1"/>
    <property type="molecule type" value="Genomic_DNA"/>
</dbReference>
<reference evidence="5" key="1">
    <citation type="journal article" date="2019" name="Int. J. Syst. Evol. Microbiol.">
        <title>The Global Catalogue of Microorganisms (GCM) 10K type strain sequencing project: providing services to taxonomists for standard genome sequencing and annotation.</title>
        <authorList>
            <consortium name="The Broad Institute Genomics Platform"/>
            <consortium name="The Broad Institute Genome Sequencing Center for Infectious Disease"/>
            <person name="Wu L."/>
            <person name="Ma J."/>
        </authorList>
    </citation>
    <scope>NUCLEOTIDE SEQUENCE [LARGE SCALE GENOMIC DNA]</scope>
    <source>
        <strain evidence="5">KLKA75</strain>
    </source>
</reference>
<dbReference type="InterPro" id="IPR016181">
    <property type="entry name" value="Acyl_CoA_acyltransferase"/>
</dbReference>
<dbReference type="Gene3D" id="3.40.630.30">
    <property type="match status" value="1"/>
</dbReference>
<organism evidence="4 5">
    <name type="scientific">Actinomadura gamaensis</name>
    <dbReference type="NCBI Taxonomy" id="1763541"/>
    <lineage>
        <taxon>Bacteria</taxon>
        <taxon>Bacillati</taxon>
        <taxon>Actinomycetota</taxon>
        <taxon>Actinomycetes</taxon>
        <taxon>Streptosporangiales</taxon>
        <taxon>Thermomonosporaceae</taxon>
        <taxon>Actinomadura</taxon>
    </lineage>
</organism>
<evidence type="ECO:0000256" key="1">
    <source>
        <dbReference type="ARBA" id="ARBA00022679"/>
    </source>
</evidence>
<dbReference type="PANTHER" id="PTHR43877">
    <property type="entry name" value="AMINOALKYLPHOSPHONATE N-ACETYLTRANSFERASE-RELATED-RELATED"/>
    <property type="match status" value="1"/>
</dbReference>
<dbReference type="Pfam" id="PF00583">
    <property type="entry name" value="Acetyltransf_1"/>
    <property type="match status" value="1"/>
</dbReference>
<keyword evidence="5" id="KW-1185">Reference proteome</keyword>
<name>A0ABV9U298_9ACTN</name>
<proteinExistence type="predicted"/>
<feature type="domain" description="N-acetyltransferase" evidence="3">
    <location>
        <begin position="5"/>
        <end position="172"/>
    </location>
</feature>